<dbReference type="PANTHER" id="PTHR24249">
    <property type="entry name" value="HISTAMINE RECEPTOR-RELATED G-PROTEIN COUPLED RECEPTOR"/>
    <property type="match status" value="1"/>
</dbReference>
<dbReference type="PROSITE" id="PS50262">
    <property type="entry name" value="G_PROTEIN_RECEP_F1_2"/>
    <property type="match status" value="1"/>
</dbReference>
<keyword evidence="7 9" id="KW-0675">Receptor</keyword>
<name>A0A913YNB9_EXADI</name>
<dbReference type="AlphaFoldDB" id="A0A913YNB9"/>
<feature type="transmembrane region" description="Helical" evidence="11">
    <location>
        <begin position="92"/>
        <end position="114"/>
    </location>
</feature>
<dbReference type="CDD" id="cd14967">
    <property type="entry name" value="7tmA_amine_R-like"/>
    <property type="match status" value="1"/>
</dbReference>
<dbReference type="InterPro" id="IPR050569">
    <property type="entry name" value="TAAR"/>
</dbReference>
<dbReference type="GeneID" id="110245036"/>
<dbReference type="InterPro" id="IPR017452">
    <property type="entry name" value="GPCR_Rhodpsn_7TM"/>
</dbReference>
<keyword evidence="4 11" id="KW-1133">Transmembrane helix</keyword>
<evidence type="ECO:0000256" key="10">
    <source>
        <dbReference type="SAM" id="MobiDB-lite"/>
    </source>
</evidence>
<feature type="transmembrane region" description="Helical" evidence="11">
    <location>
        <begin position="230"/>
        <end position="251"/>
    </location>
</feature>
<feature type="transmembrane region" description="Helical" evidence="11">
    <location>
        <begin position="159"/>
        <end position="181"/>
    </location>
</feature>
<keyword evidence="8 9" id="KW-0807">Transducer</keyword>
<dbReference type="SUPFAM" id="SSF81321">
    <property type="entry name" value="Family A G protein-coupled receptor-like"/>
    <property type="match status" value="1"/>
</dbReference>
<organism evidence="13 14">
    <name type="scientific">Exaiptasia diaphana</name>
    <name type="common">Tropical sea anemone</name>
    <name type="synonym">Aiptasia pulchella</name>
    <dbReference type="NCBI Taxonomy" id="2652724"/>
    <lineage>
        <taxon>Eukaryota</taxon>
        <taxon>Metazoa</taxon>
        <taxon>Cnidaria</taxon>
        <taxon>Anthozoa</taxon>
        <taxon>Hexacorallia</taxon>
        <taxon>Actiniaria</taxon>
        <taxon>Aiptasiidae</taxon>
        <taxon>Exaiptasia</taxon>
    </lineage>
</organism>
<evidence type="ECO:0000256" key="11">
    <source>
        <dbReference type="SAM" id="Phobius"/>
    </source>
</evidence>
<feature type="region of interest" description="Disordered" evidence="10">
    <location>
        <begin position="1"/>
        <end position="22"/>
    </location>
</feature>
<proteinExistence type="inferred from homology"/>
<keyword evidence="5 9" id="KW-0297">G-protein coupled receptor</keyword>
<evidence type="ECO:0000313" key="13">
    <source>
        <dbReference type="EnsemblMetazoa" id="XP_028516634.1"/>
    </source>
</evidence>
<keyword evidence="3 9" id="KW-0812">Transmembrane</keyword>
<feature type="transmembrane region" description="Helical" evidence="11">
    <location>
        <begin position="126"/>
        <end position="147"/>
    </location>
</feature>
<dbReference type="EnsemblMetazoa" id="XM_028660833.1">
    <property type="protein sequence ID" value="XP_028516634.1"/>
    <property type="gene ID" value="LOC110245036"/>
</dbReference>
<evidence type="ECO:0000256" key="4">
    <source>
        <dbReference type="ARBA" id="ARBA00022989"/>
    </source>
</evidence>
<dbReference type="Gene3D" id="1.20.1070.10">
    <property type="entry name" value="Rhodopsin 7-helix transmembrane proteins"/>
    <property type="match status" value="1"/>
</dbReference>
<evidence type="ECO:0000313" key="14">
    <source>
        <dbReference type="Proteomes" id="UP000887567"/>
    </source>
</evidence>
<dbReference type="Proteomes" id="UP000887567">
    <property type="component" value="Unplaced"/>
</dbReference>
<dbReference type="GO" id="GO:0004930">
    <property type="term" value="F:G protein-coupled receptor activity"/>
    <property type="evidence" value="ECO:0007669"/>
    <property type="project" value="UniProtKB-KW"/>
</dbReference>
<dbReference type="PANTHER" id="PTHR24249:SF372">
    <property type="entry name" value="G-PROTEIN COUPLED RECEPTORS FAMILY 1 PROFILE DOMAIN-CONTAINING PROTEIN"/>
    <property type="match status" value="1"/>
</dbReference>
<evidence type="ECO:0000256" key="6">
    <source>
        <dbReference type="ARBA" id="ARBA00023136"/>
    </source>
</evidence>
<feature type="domain" description="G-protein coupled receptors family 1 profile" evidence="12">
    <location>
        <begin position="106"/>
        <end position="347"/>
    </location>
</feature>
<keyword evidence="6 11" id="KW-0472">Membrane</keyword>
<evidence type="ECO:0000256" key="5">
    <source>
        <dbReference type="ARBA" id="ARBA00023040"/>
    </source>
</evidence>
<comment type="subcellular location">
    <subcellularLocation>
        <location evidence="1">Cell membrane</location>
        <topology evidence="1">Multi-pass membrane protein</topology>
    </subcellularLocation>
</comment>
<evidence type="ECO:0000256" key="3">
    <source>
        <dbReference type="ARBA" id="ARBA00022692"/>
    </source>
</evidence>
<feature type="transmembrane region" description="Helical" evidence="11">
    <location>
        <begin position="290"/>
        <end position="311"/>
    </location>
</feature>
<dbReference type="EnsemblMetazoa" id="XM_028660834.1">
    <property type="protein sequence ID" value="XP_028516635.1"/>
    <property type="gene ID" value="LOC110245036"/>
</dbReference>
<evidence type="ECO:0000256" key="2">
    <source>
        <dbReference type="ARBA" id="ARBA00022475"/>
    </source>
</evidence>
<dbReference type="Pfam" id="PF00001">
    <property type="entry name" value="7tm_1"/>
    <property type="match status" value="1"/>
</dbReference>
<dbReference type="SMART" id="SM01381">
    <property type="entry name" value="7TM_GPCR_Srsx"/>
    <property type="match status" value="1"/>
</dbReference>
<evidence type="ECO:0000256" key="1">
    <source>
        <dbReference type="ARBA" id="ARBA00004651"/>
    </source>
</evidence>
<feature type="transmembrane region" description="Helical" evidence="11">
    <location>
        <begin position="202"/>
        <end position="224"/>
    </location>
</feature>
<evidence type="ECO:0000256" key="9">
    <source>
        <dbReference type="RuleBase" id="RU000688"/>
    </source>
</evidence>
<comment type="similarity">
    <text evidence="9">Belongs to the G-protein coupled receptor 1 family.</text>
</comment>
<evidence type="ECO:0000259" key="12">
    <source>
        <dbReference type="PROSITE" id="PS50262"/>
    </source>
</evidence>
<protein>
    <recommendedName>
        <fullName evidence="12">G-protein coupled receptors family 1 profile domain-containing protein</fullName>
    </recommendedName>
</protein>
<evidence type="ECO:0000256" key="7">
    <source>
        <dbReference type="ARBA" id="ARBA00023170"/>
    </source>
</evidence>
<keyword evidence="2" id="KW-1003">Cell membrane</keyword>
<dbReference type="OrthoDB" id="5959645at2759"/>
<dbReference type="RefSeq" id="XP_028516634.1">
    <property type="nucleotide sequence ID" value="XM_028660833.1"/>
</dbReference>
<dbReference type="PRINTS" id="PR00237">
    <property type="entry name" value="GPCRRHODOPSN"/>
</dbReference>
<evidence type="ECO:0000256" key="8">
    <source>
        <dbReference type="ARBA" id="ARBA00023224"/>
    </source>
</evidence>
<dbReference type="InterPro" id="IPR000276">
    <property type="entry name" value="GPCR_Rhodpsn"/>
</dbReference>
<sequence length="390" mass="42876">MVDHSSNPTFPPLPPDPGGDPGQDILENVLKQLEDCGVNGTNLTSISSMNDSQRILYIGSLLDKYNCSGAGNGPPTSIPQVGNSKIPPHVLLVIYFVTVMVLGLLVNLCVIGTITRVRRLRTITNCFVLSLAFADLLMAAVVVPLQIKELYRPQTQSSPFIDTLFPILGVASLLNLCAVTLDRYFTITNPLTYEAKVSSVRAGFIIASIWIIATAQGLIDLLAIPFEDQPVFQVVRFVIVFSIPFICVIFVNTKIYCIARGHARQIRANEPGQTTSGGRSFSRKIKTAQVIGLLVGTFVLTWLPYFILTIYEQFEEGKGNTPRALKIVKKVTEALACSTALFNPLLYGFLRKEVRIAIIRGLKCQNVNLSDLDTTATAENTTRRLEITRK</sequence>
<dbReference type="PROSITE" id="PS00237">
    <property type="entry name" value="G_PROTEIN_RECEP_F1_1"/>
    <property type="match status" value="1"/>
</dbReference>
<reference evidence="13" key="1">
    <citation type="submission" date="2022-11" db="UniProtKB">
        <authorList>
            <consortium name="EnsemblMetazoa"/>
        </authorList>
    </citation>
    <scope>IDENTIFICATION</scope>
</reference>
<feature type="transmembrane region" description="Helical" evidence="11">
    <location>
        <begin position="331"/>
        <end position="350"/>
    </location>
</feature>
<accession>A0A913YNB9</accession>
<dbReference type="KEGG" id="epa:110245036"/>
<keyword evidence="14" id="KW-1185">Reference proteome</keyword>
<dbReference type="OMA" id="NICVIAT"/>
<dbReference type="GO" id="GO:0005886">
    <property type="term" value="C:plasma membrane"/>
    <property type="evidence" value="ECO:0007669"/>
    <property type="project" value="UniProtKB-SubCell"/>
</dbReference>
<feature type="compositionally biased region" description="Pro residues" evidence="10">
    <location>
        <begin position="9"/>
        <end position="18"/>
    </location>
</feature>
<dbReference type="RefSeq" id="XP_028516635.1">
    <property type="nucleotide sequence ID" value="XM_028660834.1"/>
</dbReference>